<comment type="similarity">
    <text evidence="4">Belongs to the TonB-dependent receptor family.</text>
</comment>
<evidence type="ECO:0000256" key="4">
    <source>
        <dbReference type="RuleBase" id="RU003357"/>
    </source>
</evidence>
<feature type="domain" description="TonB-dependent receptor-like beta-barrel" evidence="5">
    <location>
        <begin position="536"/>
        <end position="912"/>
    </location>
</feature>
<keyword evidence="7" id="KW-0675">Receptor</keyword>
<dbReference type="Gene3D" id="2.60.40.1120">
    <property type="entry name" value="Carboxypeptidase-like, regulatory domain"/>
    <property type="match status" value="1"/>
</dbReference>
<evidence type="ECO:0000313" key="7">
    <source>
        <dbReference type="EMBL" id="MFD2915114.1"/>
    </source>
</evidence>
<dbReference type="InterPro" id="IPR036942">
    <property type="entry name" value="Beta-barrel_TonB_sf"/>
</dbReference>
<reference evidence="8" key="1">
    <citation type="journal article" date="2019" name="Int. J. Syst. Evol. Microbiol.">
        <title>The Global Catalogue of Microorganisms (GCM) 10K type strain sequencing project: providing services to taxonomists for standard genome sequencing and annotation.</title>
        <authorList>
            <consortium name="The Broad Institute Genomics Platform"/>
            <consortium name="The Broad Institute Genome Sequencing Center for Infectious Disease"/>
            <person name="Wu L."/>
            <person name="Ma J."/>
        </authorList>
    </citation>
    <scope>NUCLEOTIDE SEQUENCE [LARGE SCALE GENOMIC DNA]</scope>
    <source>
        <strain evidence="8">KCTC 32514</strain>
    </source>
</reference>
<evidence type="ECO:0000259" key="5">
    <source>
        <dbReference type="Pfam" id="PF00593"/>
    </source>
</evidence>
<evidence type="ECO:0000259" key="6">
    <source>
        <dbReference type="Pfam" id="PF07715"/>
    </source>
</evidence>
<dbReference type="PANTHER" id="PTHR40980:SF4">
    <property type="entry name" value="TONB-DEPENDENT RECEPTOR-LIKE BETA-BARREL DOMAIN-CONTAINING PROTEIN"/>
    <property type="match status" value="1"/>
</dbReference>
<dbReference type="InterPro" id="IPR000531">
    <property type="entry name" value="Beta-barrel_TonB"/>
</dbReference>
<protein>
    <submittedName>
        <fullName evidence="7">TonB-dependent receptor domain-containing protein</fullName>
    </submittedName>
</protein>
<evidence type="ECO:0000256" key="1">
    <source>
        <dbReference type="ARBA" id="ARBA00004442"/>
    </source>
</evidence>
<dbReference type="Gene3D" id="2.40.170.20">
    <property type="entry name" value="TonB-dependent receptor, beta-barrel domain"/>
    <property type="match status" value="1"/>
</dbReference>
<keyword evidence="4" id="KW-0798">TonB box</keyword>
<dbReference type="Pfam" id="PF00593">
    <property type="entry name" value="TonB_dep_Rec_b-barrel"/>
    <property type="match status" value="1"/>
</dbReference>
<keyword evidence="2 4" id="KW-0472">Membrane</keyword>
<dbReference type="Gene3D" id="2.170.130.10">
    <property type="entry name" value="TonB-dependent receptor, plug domain"/>
    <property type="match status" value="1"/>
</dbReference>
<keyword evidence="8" id="KW-1185">Reference proteome</keyword>
<dbReference type="Pfam" id="PF07715">
    <property type="entry name" value="Plug"/>
    <property type="match status" value="1"/>
</dbReference>
<dbReference type="SUPFAM" id="SSF56935">
    <property type="entry name" value="Porins"/>
    <property type="match status" value="1"/>
</dbReference>
<sequence length="948" mass="105203">MEKKIYSLLILFFICVGFINAQKGTVAGNVIDGEFVEPMAFANILVKGTTTGTTSDFDGKYELELNPGTYTLIFSFVGYNTQEIVEVVIKAGEVTELDVTLQTNSLDTIILTTSVKKNTESAVLNLQKKSVTLLDGLSAQSIKSSGAGNVAAAVKNVPGVSIQGGKYVYVRGLGDRYTKSILNGIDIPGLDPDRNTIQMDLFPTSILDNIIVLKSAAAEYPADFTGGIIDIITKDFPTKGEYSISLGSSYNPDMHFNDNYLTSEGSDTDIFGYDDGTRNLPINRYQPIPATSENNSLLTTLTNSFQKELAAKQERSGMDLDFGFTLGNQYDIGDDKIGYQASFSYKNTTTFYENRVDGAYIKNPQDTSDYELLAALNSKGAEGINNVILNGLAGIAYKTEKSKFKVNILHIQNGESSAGFFNQIISQDGTGGALEPLTKNAIAYTERSITNLLVTGKHRLNSIGDEKAFNFEWKLSPTFSKVMDKGHRITPLQQSDSGNSFLSPSASTFPIQLWRNLLEESWNGKVDFDKTIDLFNRPAKIKFGGAYTYKFRDFSVDDYTFNIRGNQSFISNGDVNNLLAEENVWNPTSDAGTYLINIDTFNANDAYEGEQHIGANYVSLEFNVSEKMKTVLGLRTEFFKSYYTGQDGPENIFDRELVLDEFDFFPSANVIYALNDDDNLRASYSRTTARPSFKEQSNSQIFDPITGRLFIGALAVKPLVPTYINNFDLRYEHFGEKGQMFAISGFYKGFTDAIEQQFFVNAPTQLTVGNLGDANVIGAEFEVRQRLGFITEGLNNLKINANVSIIKSELTMSDDEFQGREDSARDGETIDKKRDLQGQAPYLINVGLDYNNDDIGLQTGLFFNVQGKTLEVVGIREVPDVYTKPFNSLNFTLNKTFGEDEHTSIDFKVSNILGNSRISEYESFRAQNQIFTLRDPGTTFSLGYTYKF</sequence>
<gene>
    <name evidence="7" type="ORF">ACFS29_05655</name>
</gene>
<evidence type="ECO:0000256" key="2">
    <source>
        <dbReference type="ARBA" id="ARBA00023136"/>
    </source>
</evidence>
<dbReference type="InterPro" id="IPR008969">
    <property type="entry name" value="CarboxyPept-like_regulatory"/>
</dbReference>
<dbReference type="InterPro" id="IPR037066">
    <property type="entry name" value="Plug_dom_sf"/>
</dbReference>
<comment type="subcellular location">
    <subcellularLocation>
        <location evidence="1 4">Cell outer membrane</location>
    </subcellularLocation>
</comment>
<evidence type="ECO:0000256" key="3">
    <source>
        <dbReference type="ARBA" id="ARBA00023237"/>
    </source>
</evidence>
<dbReference type="InterPro" id="IPR012910">
    <property type="entry name" value="Plug_dom"/>
</dbReference>
<evidence type="ECO:0000313" key="8">
    <source>
        <dbReference type="Proteomes" id="UP001597548"/>
    </source>
</evidence>
<proteinExistence type="inferred from homology"/>
<keyword evidence="3" id="KW-0998">Cell outer membrane</keyword>
<dbReference type="Pfam" id="PF13715">
    <property type="entry name" value="CarbopepD_reg_2"/>
    <property type="match status" value="1"/>
</dbReference>
<organism evidence="7 8">
    <name type="scientific">Psychroserpens luteus</name>
    <dbReference type="NCBI Taxonomy" id="1434066"/>
    <lineage>
        <taxon>Bacteria</taxon>
        <taxon>Pseudomonadati</taxon>
        <taxon>Bacteroidota</taxon>
        <taxon>Flavobacteriia</taxon>
        <taxon>Flavobacteriales</taxon>
        <taxon>Flavobacteriaceae</taxon>
        <taxon>Psychroserpens</taxon>
    </lineage>
</organism>
<dbReference type="RefSeq" id="WP_194508601.1">
    <property type="nucleotide sequence ID" value="NZ_JADILU010000005.1"/>
</dbReference>
<dbReference type="SUPFAM" id="SSF49464">
    <property type="entry name" value="Carboxypeptidase regulatory domain-like"/>
    <property type="match status" value="1"/>
</dbReference>
<comment type="caution">
    <text evidence="7">The sequence shown here is derived from an EMBL/GenBank/DDBJ whole genome shotgun (WGS) entry which is preliminary data.</text>
</comment>
<dbReference type="EMBL" id="JBHUOS010000002">
    <property type="protein sequence ID" value="MFD2915114.1"/>
    <property type="molecule type" value="Genomic_DNA"/>
</dbReference>
<feature type="domain" description="TonB-dependent receptor plug" evidence="6">
    <location>
        <begin position="137"/>
        <end position="228"/>
    </location>
</feature>
<dbReference type="PANTHER" id="PTHR40980">
    <property type="entry name" value="PLUG DOMAIN-CONTAINING PROTEIN"/>
    <property type="match status" value="1"/>
</dbReference>
<dbReference type="Proteomes" id="UP001597548">
    <property type="component" value="Unassembled WGS sequence"/>
</dbReference>
<accession>A0ABW5ZQ45</accession>
<name>A0ABW5ZQ45_9FLAO</name>